<evidence type="ECO:0000256" key="2">
    <source>
        <dbReference type="SAM" id="SignalP"/>
    </source>
</evidence>
<dbReference type="InterPro" id="IPR006374">
    <property type="entry name" value="VSA_Stevor"/>
</dbReference>
<keyword evidence="2" id="KW-0732">Signal</keyword>
<sequence>MNTYYLKILLFTILMDTLILPQYEKFVNNHYNISLIQNTTQRTIIKSRLLAQTQNHNPHYHNDPELKEMIDKFNEEAIKKFQQTHEPYKQLKELVEKNGTKLTGGNDAEPMSTIEKELLETYEEVFGEGNHIMLKSGIYPNYDDKSNDKYDKSCECPNKNKSYNILTSSNKVHDKYLDNLKTGCVGSVGVCALSCAATQFAGNVAAASSAYGVLASSHTASLGALTKALAGVSLFSKSAIKTATATVAGFTSSNIETIALAASQTFAPYIIPIIVPIIIAFVLIILYMWLYRRRKRSWKHECKKHLCK</sequence>
<dbReference type="EMBL" id="LT969566">
    <property type="protein sequence ID" value="SOV76009.1"/>
    <property type="molecule type" value="Genomic_DNA"/>
</dbReference>
<evidence type="ECO:0000256" key="1">
    <source>
        <dbReference type="SAM" id="Phobius"/>
    </source>
</evidence>
<dbReference type="VEuPathDB" id="PlasmoDB:PRG01_0328100"/>
<evidence type="ECO:0000313" key="3">
    <source>
        <dbReference type="EMBL" id="SOV76009.1"/>
    </source>
</evidence>
<keyword evidence="1" id="KW-0472">Membrane</keyword>
<keyword evidence="1" id="KW-1133">Transmembrane helix</keyword>
<dbReference type="NCBIfam" id="TIGR01478">
    <property type="entry name" value="STEVOR"/>
    <property type="match status" value="1"/>
</dbReference>
<name>A0A2P9D540_PLARE</name>
<reference evidence="3 4" key="1">
    <citation type="submission" date="2016-09" db="EMBL/GenBank/DDBJ databases">
        <authorList>
            <consortium name="Pathogen Informatics"/>
        </authorList>
    </citation>
    <scope>NUCLEOTIDE SEQUENCE [LARGE SCALE GENOMIC DNA]</scope>
</reference>
<dbReference type="Pfam" id="PF17410">
    <property type="entry name" value="Stevor"/>
    <property type="match status" value="1"/>
</dbReference>
<organism evidence="3 4">
    <name type="scientific">Plasmodium reichenowi</name>
    <dbReference type="NCBI Taxonomy" id="5854"/>
    <lineage>
        <taxon>Eukaryota</taxon>
        <taxon>Sar</taxon>
        <taxon>Alveolata</taxon>
        <taxon>Apicomplexa</taxon>
        <taxon>Aconoidasida</taxon>
        <taxon>Haemosporida</taxon>
        <taxon>Plasmodiidae</taxon>
        <taxon>Plasmodium</taxon>
        <taxon>Plasmodium (Laverania)</taxon>
    </lineage>
</organism>
<feature type="transmembrane region" description="Helical" evidence="1">
    <location>
        <begin position="269"/>
        <end position="290"/>
    </location>
</feature>
<protein>
    <submittedName>
        <fullName evidence="3">Stevor PIR protein, putative</fullName>
    </submittedName>
</protein>
<keyword evidence="1" id="KW-0812">Transmembrane</keyword>
<evidence type="ECO:0000313" key="4">
    <source>
        <dbReference type="Proteomes" id="UP000240500"/>
    </source>
</evidence>
<feature type="signal peptide" evidence="2">
    <location>
        <begin position="1"/>
        <end position="21"/>
    </location>
</feature>
<accession>A0A2P9D540</accession>
<dbReference type="AlphaFoldDB" id="A0A2P9D540"/>
<proteinExistence type="predicted"/>
<feature type="chain" id="PRO_5015177286" evidence="2">
    <location>
        <begin position="22"/>
        <end position="308"/>
    </location>
</feature>
<dbReference type="Proteomes" id="UP000240500">
    <property type="component" value="Chromosome 3"/>
</dbReference>
<dbReference type="VEuPathDB" id="PlasmoDB:PRCDC_0023900"/>
<gene>
    <name evidence="3" type="ORF">PRG01_0328100</name>
</gene>